<evidence type="ECO:0000313" key="1">
    <source>
        <dbReference type="EMBL" id="MCR2746351.1"/>
    </source>
</evidence>
<dbReference type="NCBIfam" id="NF041366">
    <property type="entry name" value="GntA_guanitoxin"/>
    <property type="match status" value="1"/>
</dbReference>
<protein>
    <submittedName>
        <fullName evidence="1">YqcI/YcgG family protein</fullName>
    </submittedName>
</protein>
<comment type="caution">
    <text evidence="1">The sequence shown here is derived from an EMBL/GenBank/DDBJ whole genome shotgun (WGS) entry which is preliminary data.</text>
</comment>
<gene>
    <name evidence="1" type="ORF">NSP04_06795</name>
</gene>
<dbReference type="PANTHER" id="PTHR40045:SF1">
    <property type="entry name" value="YQCI_YCGG FAMILY PROTEIN"/>
    <property type="match status" value="1"/>
</dbReference>
<dbReference type="RefSeq" id="WP_257511589.1">
    <property type="nucleotide sequence ID" value="NZ_JANKHG010000016.1"/>
</dbReference>
<accession>A0ABT1XGD0</accession>
<organism evidence="1 2">
    <name type="scientific">Limnobacter parvus</name>
    <dbReference type="NCBI Taxonomy" id="2939690"/>
    <lineage>
        <taxon>Bacteria</taxon>
        <taxon>Pseudomonadati</taxon>
        <taxon>Pseudomonadota</taxon>
        <taxon>Betaproteobacteria</taxon>
        <taxon>Burkholderiales</taxon>
        <taxon>Burkholderiaceae</taxon>
        <taxon>Limnobacter</taxon>
    </lineage>
</organism>
<sequence length="258" mass="28594">MHPVSAIVSNHSALARVQPVYRGEGRGLFKRPNNDESLVDQFFEFVDDDSFPCVGAKAALARGEIHVYEFGNLDDSGNGPALLNSLEEFVAMMEACESDTSKVHSFVALFSGPSRLNELQFENMLWTQLYNLHILDVERGAPAASSISSDAASPHFSLSLAGHPFFVIGLHPDSSRMARQFQCPVLVFNSHTQFERLRADGRYAKMQKATRKRDVALQGTINPNLADFGSNSEARQYSGRKVGADWECPFNFEEARTS</sequence>
<evidence type="ECO:0000313" key="2">
    <source>
        <dbReference type="Proteomes" id="UP001165267"/>
    </source>
</evidence>
<dbReference type="Pfam" id="PF08892">
    <property type="entry name" value="YqcI_YcgG"/>
    <property type="match status" value="1"/>
</dbReference>
<dbReference type="PANTHER" id="PTHR40045">
    <property type="entry name" value="YCGG FAMILY PROTEIN"/>
    <property type="match status" value="1"/>
</dbReference>
<keyword evidence="2" id="KW-1185">Reference proteome</keyword>
<proteinExistence type="predicted"/>
<dbReference type="EMBL" id="JANKHG010000016">
    <property type="protein sequence ID" value="MCR2746351.1"/>
    <property type="molecule type" value="Genomic_DNA"/>
</dbReference>
<reference evidence="1" key="1">
    <citation type="submission" date="2022-07" db="EMBL/GenBank/DDBJ databases">
        <authorList>
            <person name="Xamxidin M."/>
        </authorList>
    </citation>
    <scope>NUCLEOTIDE SEQUENCE</scope>
    <source>
        <strain evidence="1">YS8-69</strain>
    </source>
</reference>
<dbReference type="InterPro" id="IPR014988">
    <property type="entry name" value="Uncharacterised_YqcI/YcgG"/>
</dbReference>
<dbReference type="Proteomes" id="UP001165267">
    <property type="component" value="Unassembled WGS sequence"/>
</dbReference>
<name>A0ABT1XGD0_9BURK</name>